<reference evidence="2 3" key="1">
    <citation type="submission" date="2020-04" db="EMBL/GenBank/DDBJ databases">
        <title>Genomic insights into acetone-butanol-ethanol (ABE) fermentation by sequencing solventogenic clostridia strains.</title>
        <authorList>
            <person name="Brown S."/>
        </authorList>
    </citation>
    <scope>NUCLEOTIDE SEQUENCE [LARGE SCALE GENOMIC DNA]</scope>
    <source>
        <strain evidence="2 3">DJ011</strain>
    </source>
</reference>
<dbReference type="AlphaFoldDB" id="A0A923J1T4"/>
<evidence type="ECO:0000313" key="3">
    <source>
        <dbReference type="Proteomes" id="UP000563151"/>
    </source>
</evidence>
<dbReference type="RefSeq" id="WP_146750613.1">
    <property type="nucleotide sequence ID" value="NZ_JABSWD010000001.1"/>
</dbReference>
<feature type="coiled-coil region" evidence="1">
    <location>
        <begin position="101"/>
        <end position="160"/>
    </location>
</feature>
<accession>A0A923J1T4</accession>
<evidence type="ECO:0000256" key="1">
    <source>
        <dbReference type="SAM" id="Coils"/>
    </source>
</evidence>
<protein>
    <submittedName>
        <fullName evidence="2">Uncharacterized protein</fullName>
    </submittedName>
</protein>
<evidence type="ECO:0000313" key="2">
    <source>
        <dbReference type="EMBL" id="MBC2399537.1"/>
    </source>
</evidence>
<keyword evidence="3" id="KW-1185">Reference proteome</keyword>
<gene>
    <name evidence="2" type="ORF">HGG79_17420</name>
</gene>
<keyword evidence="1" id="KW-0175">Coiled coil</keyword>
<dbReference type="EMBL" id="JAAZWO010000030">
    <property type="protein sequence ID" value="MBC2399537.1"/>
    <property type="molecule type" value="Genomic_DNA"/>
</dbReference>
<organism evidence="2 3">
    <name type="scientific">Clostridium tetanomorphum</name>
    <dbReference type="NCBI Taxonomy" id="1553"/>
    <lineage>
        <taxon>Bacteria</taxon>
        <taxon>Bacillati</taxon>
        <taxon>Bacillota</taxon>
        <taxon>Clostridia</taxon>
        <taxon>Eubacteriales</taxon>
        <taxon>Clostridiaceae</taxon>
        <taxon>Clostridium</taxon>
    </lineage>
</organism>
<name>A0A923J1T4_CLOTT</name>
<proteinExistence type="predicted"/>
<sequence>MEVGKEIEEKVSAHIQKGENIKLINIEYNDKLYRQIQFRRKAFGKGNYILKGIIYLSQTNDIVKDTSLLYELEKLAFHYKNIFDRDSGLAIISTYEDKGTINRYEEDFSKSIEALNSLKEEVTFDIEIIKRVIEKVIRLRKEKNNKLEELIKLEEKLKSKNYIFDEELFIKSYSIFEDVLKINFKSINCIYSIMDVYDELNKECSKKKRSIVVRFNGKMKDKFMKLDYVLSYFKKVINTYNNILNLNENNYIKLIRNKHKEIIKENLNGLRQ</sequence>
<comment type="caution">
    <text evidence="2">The sequence shown here is derived from an EMBL/GenBank/DDBJ whole genome shotgun (WGS) entry which is preliminary data.</text>
</comment>
<dbReference type="Proteomes" id="UP000563151">
    <property type="component" value="Unassembled WGS sequence"/>
</dbReference>